<protein>
    <submittedName>
        <fullName evidence="4">Unannotated protein</fullName>
    </submittedName>
</protein>
<dbReference type="EMBL" id="CAFBLR010000111">
    <property type="protein sequence ID" value="CAB4878894.1"/>
    <property type="molecule type" value="Genomic_DNA"/>
</dbReference>
<dbReference type="CDD" id="cd02440">
    <property type="entry name" value="AdoMet_MTases"/>
    <property type="match status" value="1"/>
</dbReference>
<dbReference type="GO" id="GO:0008276">
    <property type="term" value="F:protein methyltransferase activity"/>
    <property type="evidence" value="ECO:0007669"/>
    <property type="project" value="TreeGrafter"/>
</dbReference>
<keyword evidence="2" id="KW-0808">Transferase</keyword>
<dbReference type="Pfam" id="PF06325">
    <property type="entry name" value="PrmA"/>
    <property type="match status" value="1"/>
</dbReference>
<dbReference type="InterPro" id="IPR029063">
    <property type="entry name" value="SAM-dependent_MTases_sf"/>
</dbReference>
<dbReference type="EMBL" id="CAEZYY010000002">
    <property type="protein sequence ID" value="CAB4738690.1"/>
    <property type="molecule type" value="Genomic_DNA"/>
</dbReference>
<sequence>MLSTHAEAAELAADALWVLGAAAVVEEIVGDHVELRAALGDDEVLLRTLLSQFPFAWRLEWVDLAVADTWRQFAEPIEVDAHMIIIPQWVEPPATNHRIRLFIEPGATFGLGNHPTTLGSLRLLGRLVRSDDTVLDVGTGSGVLAISAVCRGARTAHGTDINPASLGIVALNAGFNEVDGRVTVSMEHLDDLVGPYSIVVANILAPVLIELAEHLVRLTGRTLVISGLLADRYEHVVAALAPLRITAIEHVDGWVAIALER</sequence>
<dbReference type="EMBL" id="CAEZXX010000151">
    <property type="protein sequence ID" value="CAB4722302.1"/>
    <property type="molecule type" value="Genomic_DNA"/>
</dbReference>
<dbReference type="Gene3D" id="3.40.50.150">
    <property type="entry name" value="Vaccinia Virus protein VP39"/>
    <property type="match status" value="1"/>
</dbReference>
<dbReference type="InterPro" id="IPR050078">
    <property type="entry name" value="Ribosomal_L11_MeTrfase_PrmA"/>
</dbReference>
<accession>A0A6J6SV88</accession>
<dbReference type="PANTHER" id="PTHR43648:SF1">
    <property type="entry name" value="ELECTRON TRANSFER FLAVOPROTEIN BETA SUBUNIT LYSINE METHYLTRANSFERASE"/>
    <property type="match status" value="1"/>
</dbReference>
<dbReference type="EMBL" id="CAFBQP010000066">
    <property type="protein sequence ID" value="CAB5065805.1"/>
    <property type="molecule type" value="Genomic_DNA"/>
</dbReference>
<evidence type="ECO:0000313" key="5">
    <source>
        <dbReference type="EMBL" id="CAB4878894.1"/>
    </source>
</evidence>
<dbReference type="SUPFAM" id="SSF53335">
    <property type="entry name" value="S-adenosyl-L-methionine-dependent methyltransferases"/>
    <property type="match status" value="1"/>
</dbReference>
<evidence type="ECO:0000313" key="4">
    <source>
        <dbReference type="EMBL" id="CAB4738690.1"/>
    </source>
</evidence>
<dbReference type="GO" id="GO:0032259">
    <property type="term" value="P:methylation"/>
    <property type="evidence" value="ECO:0007669"/>
    <property type="project" value="UniProtKB-KW"/>
</dbReference>
<keyword evidence="1" id="KW-0489">Methyltransferase</keyword>
<dbReference type="AlphaFoldDB" id="A0A6J6SV88"/>
<gene>
    <name evidence="3" type="ORF">UFOPK2602_01824</name>
    <name evidence="4" type="ORF">UFOPK2806_00215</name>
    <name evidence="5" type="ORF">UFOPK3417_01172</name>
    <name evidence="6" type="ORF">UFOPK4306_01664</name>
</gene>
<evidence type="ECO:0000256" key="2">
    <source>
        <dbReference type="ARBA" id="ARBA00022679"/>
    </source>
</evidence>
<dbReference type="PANTHER" id="PTHR43648">
    <property type="entry name" value="ELECTRON TRANSFER FLAVOPROTEIN BETA SUBUNIT LYSINE METHYLTRANSFERASE"/>
    <property type="match status" value="1"/>
</dbReference>
<name>A0A6J6SV88_9ZZZZ</name>
<reference evidence="4" key="1">
    <citation type="submission" date="2020-05" db="EMBL/GenBank/DDBJ databases">
        <authorList>
            <person name="Chiriac C."/>
            <person name="Salcher M."/>
            <person name="Ghai R."/>
            <person name="Kavagutti S V."/>
        </authorList>
    </citation>
    <scope>NUCLEOTIDE SEQUENCE</scope>
</reference>
<proteinExistence type="predicted"/>
<evidence type="ECO:0000313" key="3">
    <source>
        <dbReference type="EMBL" id="CAB4722302.1"/>
    </source>
</evidence>
<evidence type="ECO:0000313" key="6">
    <source>
        <dbReference type="EMBL" id="CAB5065805.1"/>
    </source>
</evidence>
<evidence type="ECO:0000256" key="1">
    <source>
        <dbReference type="ARBA" id="ARBA00022603"/>
    </source>
</evidence>
<organism evidence="4">
    <name type="scientific">freshwater metagenome</name>
    <dbReference type="NCBI Taxonomy" id="449393"/>
    <lineage>
        <taxon>unclassified sequences</taxon>
        <taxon>metagenomes</taxon>
        <taxon>ecological metagenomes</taxon>
    </lineage>
</organism>